<reference evidence="2 3" key="1">
    <citation type="submission" date="2020-08" db="EMBL/GenBank/DDBJ databases">
        <title>Genomic Encyclopedia of Type Strains, Phase IV (KMG-IV): sequencing the most valuable type-strain genomes for metagenomic binning, comparative biology and taxonomic classification.</title>
        <authorList>
            <person name="Goeker M."/>
        </authorList>
    </citation>
    <scope>NUCLEOTIDE SEQUENCE [LARGE SCALE GENOMIC DNA]</scope>
    <source>
        <strain evidence="2 3">DSM 40141</strain>
    </source>
</reference>
<evidence type="ECO:0000313" key="2">
    <source>
        <dbReference type="EMBL" id="MBB6439107.1"/>
    </source>
</evidence>
<organism evidence="2 3">
    <name type="scientific">Streptomyces candidus</name>
    <dbReference type="NCBI Taxonomy" id="67283"/>
    <lineage>
        <taxon>Bacteria</taxon>
        <taxon>Bacillati</taxon>
        <taxon>Actinomycetota</taxon>
        <taxon>Actinomycetes</taxon>
        <taxon>Kitasatosporales</taxon>
        <taxon>Streptomycetaceae</taxon>
        <taxon>Streptomyces</taxon>
    </lineage>
</organism>
<dbReference type="RefSeq" id="WP_185035594.1">
    <property type="nucleotide sequence ID" value="NZ_BNBN01000017.1"/>
</dbReference>
<keyword evidence="3" id="KW-1185">Reference proteome</keyword>
<keyword evidence="1" id="KW-0732">Signal</keyword>
<feature type="signal peptide" evidence="1">
    <location>
        <begin position="1"/>
        <end position="48"/>
    </location>
</feature>
<gene>
    <name evidence="2" type="ORF">HNQ79_005619</name>
</gene>
<dbReference type="AlphaFoldDB" id="A0A7X0LSE0"/>
<protein>
    <recommendedName>
        <fullName evidence="4">Secreted protein</fullName>
    </recommendedName>
</protein>
<dbReference type="EMBL" id="JACHEM010000017">
    <property type="protein sequence ID" value="MBB6439107.1"/>
    <property type="molecule type" value="Genomic_DNA"/>
</dbReference>
<comment type="caution">
    <text evidence="2">The sequence shown here is derived from an EMBL/GenBank/DDBJ whole genome shotgun (WGS) entry which is preliminary data.</text>
</comment>
<evidence type="ECO:0000313" key="3">
    <source>
        <dbReference type="Proteomes" id="UP000540423"/>
    </source>
</evidence>
<name>A0A7X0LSE0_9ACTN</name>
<accession>A0A7X0LSE0</accession>
<evidence type="ECO:0008006" key="4">
    <source>
        <dbReference type="Google" id="ProtNLM"/>
    </source>
</evidence>
<dbReference type="Proteomes" id="UP000540423">
    <property type="component" value="Unassembled WGS sequence"/>
</dbReference>
<evidence type="ECO:0000256" key="1">
    <source>
        <dbReference type="SAM" id="SignalP"/>
    </source>
</evidence>
<sequence>MTSVVIHPYRFAGGILKIRKVTRSLSRAAAAGSLLSAGLLLGAPVATAAQLSDAQSVPTVNIPRDDDLPADAFFQDAPLDGSVPESQDARLAPAAVAGGNNKWGCGATVGSPHPSGGAVKVHGTIKCKAAVPSGKVSNVQLWRSRWWGWEKVGPAKSYSNTNAKYIDASTTYKPGSKECHYYRGTATFTITGVSPNEVFNYDQHYLKGKKEPCGVNW</sequence>
<proteinExistence type="predicted"/>
<feature type="chain" id="PRO_5031499846" description="Secreted protein" evidence="1">
    <location>
        <begin position="49"/>
        <end position="217"/>
    </location>
</feature>